<evidence type="ECO:0000259" key="5">
    <source>
        <dbReference type="SMART" id="SM00363"/>
    </source>
</evidence>
<dbReference type="EMBL" id="CP002085">
    <property type="protein sequence ID" value="ADK85291.1"/>
    <property type="molecule type" value="Genomic_DNA"/>
</dbReference>
<evidence type="ECO:0000256" key="2">
    <source>
        <dbReference type="ARBA" id="ARBA00029460"/>
    </source>
</evidence>
<dbReference type="GO" id="GO:0032259">
    <property type="term" value="P:methylation"/>
    <property type="evidence" value="ECO:0007669"/>
    <property type="project" value="InterPro"/>
</dbReference>
<dbReference type="eggNOG" id="COG1189">
    <property type="taxonomic scope" value="Bacteria"/>
</dbReference>
<dbReference type="Proteomes" id="UP000009047">
    <property type="component" value="Chromosome"/>
</dbReference>
<dbReference type="InterPro" id="IPR029063">
    <property type="entry name" value="SAM-dependent_MTases_sf"/>
</dbReference>
<dbReference type="PROSITE" id="PS50889">
    <property type="entry name" value="S4"/>
    <property type="match status" value="1"/>
</dbReference>
<name>E1QL26_DESB2</name>
<dbReference type="AlphaFoldDB" id="E1QL26"/>
<dbReference type="GO" id="GO:0003723">
    <property type="term" value="F:RNA binding"/>
    <property type="evidence" value="ECO:0007669"/>
    <property type="project" value="UniProtKB-KW"/>
</dbReference>
<dbReference type="STRING" id="644282.Deba_1926"/>
<dbReference type="Gene3D" id="3.10.290.10">
    <property type="entry name" value="RNA-binding S4 domain"/>
    <property type="match status" value="1"/>
</dbReference>
<evidence type="ECO:0000313" key="7">
    <source>
        <dbReference type="Proteomes" id="UP000009047"/>
    </source>
</evidence>
<organism evidence="6 7">
    <name type="scientific">Desulfarculus baarsii (strain ATCC 33931 / DSM 2075 / LMG 7858 / VKM B-1802 / 2st14)</name>
    <dbReference type="NCBI Taxonomy" id="644282"/>
    <lineage>
        <taxon>Bacteria</taxon>
        <taxon>Pseudomonadati</taxon>
        <taxon>Thermodesulfobacteriota</taxon>
        <taxon>Desulfarculia</taxon>
        <taxon>Desulfarculales</taxon>
        <taxon>Desulfarculaceae</taxon>
        <taxon>Desulfarculus</taxon>
    </lineage>
</organism>
<reference evidence="6 7" key="1">
    <citation type="journal article" date="2010" name="Stand. Genomic Sci.">
        <title>Complete genome sequence of Desulfarculus baarsii type strain (2st14).</title>
        <authorList>
            <person name="Sun H."/>
            <person name="Spring S."/>
            <person name="Lapidus A."/>
            <person name="Davenport K."/>
            <person name="Del Rio T.G."/>
            <person name="Tice H."/>
            <person name="Nolan M."/>
            <person name="Copeland A."/>
            <person name="Cheng J.F."/>
            <person name="Lucas S."/>
            <person name="Tapia R."/>
            <person name="Goodwin L."/>
            <person name="Pitluck S."/>
            <person name="Ivanova N."/>
            <person name="Pagani I."/>
            <person name="Mavromatis K."/>
            <person name="Ovchinnikova G."/>
            <person name="Pati A."/>
            <person name="Chen A."/>
            <person name="Palaniappan K."/>
            <person name="Hauser L."/>
            <person name="Chang Y.J."/>
            <person name="Jeffries C.D."/>
            <person name="Detter J.C."/>
            <person name="Han C."/>
            <person name="Rohde M."/>
            <person name="Brambilla E."/>
            <person name="Goker M."/>
            <person name="Woyke T."/>
            <person name="Bristow J."/>
            <person name="Eisen J.A."/>
            <person name="Markowitz V."/>
            <person name="Hugenholtz P."/>
            <person name="Kyrpides N.C."/>
            <person name="Klenk H.P."/>
            <person name="Land M."/>
        </authorList>
    </citation>
    <scope>NUCLEOTIDE SEQUENCE [LARGE SCALE GENOMIC DNA]</scope>
    <source>
        <strain evidence="7">ATCC 33931 / DSM 2075 / LMG 7858 / VKM B-1802 / 2st14</strain>
    </source>
</reference>
<dbReference type="CDD" id="cd00165">
    <property type="entry name" value="S4"/>
    <property type="match status" value="1"/>
</dbReference>
<feature type="region of interest" description="Disordered" evidence="4">
    <location>
        <begin position="38"/>
        <end position="57"/>
    </location>
</feature>
<comment type="similarity">
    <text evidence="2">Belongs to the TlyA family.</text>
</comment>
<feature type="domain" description="RNA-binding S4" evidence="5">
    <location>
        <begin position="5"/>
        <end position="68"/>
    </location>
</feature>
<dbReference type="SUPFAM" id="SSF55174">
    <property type="entry name" value="Alpha-L RNA-binding motif"/>
    <property type="match status" value="1"/>
</dbReference>
<evidence type="ECO:0000256" key="3">
    <source>
        <dbReference type="PROSITE-ProRule" id="PRU00182"/>
    </source>
</evidence>
<keyword evidence="1 3" id="KW-0694">RNA-binding</keyword>
<dbReference type="PIRSF" id="PIRSF005578">
    <property type="entry name" value="TlyA"/>
    <property type="match status" value="1"/>
</dbReference>
<dbReference type="Pfam" id="PF01479">
    <property type="entry name" value="S4"/>
    <property type="match status" value="1"/>
</dbReference>
<dbReference type="HOGENOM" id="CLU_058015_3_0_7"/>
<evidence type="ECO:0000256" key="1">
    <source>
        <dbReference type="ARBA" id="ARBA00022884"/>
    </source>
</evidence>
<sequence length="252" mass="26447">MASRTRLDQRLVELGLAPSRAKAQALIMAGLARIDGQTARKPGQSVEPEAAVSVDGPEHPYVSRGGLKLAGALDHFGLDPAGLSCLDVGASTGGFTDCLLQRGAAEVTAVDVGYGQLAWKLRVDPRVKAIERQNVRHMAIEVAPGPYGLIVMDVSFIGLRLVLPNITPRLALGGRLLAMVKPQFEAGREHVGSGGVVRDAAARQQAVDGVADCLRELGLEVLGQCPSPILGPKGNVEIFLLAQKCAPSDARP</sequence>
<dbReference type="InterPro" id="IPR004538">
    <property type="entry name" value="Hemolysin_A/TlyA"/>
</dbReference>
<dbReference type="Gene3D" id="3.40.50.150">
    <property type="entry name" value="Vaccinia Virus protein VP39"/>
    <property type="match status" value="1"/>
</dbReference>
<accession>E1QL26</accession>
<dbReference type="InterPro" id="IPR036986">
    <property type="entry name" value="S4_RNA-bd_sf"/>
</dbReference>
<dbReference type="Pfam" id="PF01728">
    <property type="entry name" value="FtsJ"/>
    <property type="match status" value="1"/>
</dbReference>
<dbReference type="GO" id="GO:0008168">
    <property type="term" value="F:methyltransferase activity"/>
    <property type="evidence" value="ECO:0007669"/>
    <property type="project" value="InterPro"/>
</dbReference>
<dbReference type="OrthoDB" id="9784736at2"/>
<dbReference type="InterPro" id="IPR047048">
    <property type="entry name" value="TlyA"/>
</dbReference>
<gene>
    <name evidence="6" type="ordered locus">Deba_1926</name>
</gene>
<dbReference type="RefSeq" id="WP_013258732.1">
    <property type="nucleotide sequence ID" value="NC_014365.1"/>
</dbReference>
<dbReference type="PANTHER" id="PTHR32319">
    <property type="entry name" value="BACTERIAL HEMOLYSIN-LIKE PROTEIN"/>
    <property type="match status" value="1"/>
</dbReference>
<protein>
    <submittedName>
        <fullName evidence="6">Hemolysin A</fullName>
    </submittedName>
</protein>
<dbReference type="SMART" id="SM00363">
    <property type="entry name" value="S4"/>
    <property type="match status" value="1"/>
</dbReference>
<dbReference type="NCBIfam" id="TIGR00478">
    <property type="entry name" value="tly"/>
    <property type="match status" value="1"/>
</dbReference>
<proteinExistence type="inferred from homology"/>
<keyword evidence="7" id="KW-1185">Reference proteome</keyword>
<dbReference type="KEGG" id="dbr:Deba_1926"/>
<dbReference type="InterPro" id="IPR002942">
    <property type="entry name" value="S4_RNA-bd"/>
</dbReference>
<dbReference type="CDD" id="cd02440">
    <property type="entry name" value="AdoMet_MTases"/>
    <property type="match status" value="1"/>
</dbReference>
<dbReference type="PANTHER" id="PTHR32319:SF0">
    <property type="entry name" value="BACTERIAL HEMOLYSIN-LIKE PROTEIN"/>
    <property type="match status" value="1"/>
</dbReference>
<evidence type="ECO:0000256" key="4">
    <source>
        <dbReference type="SAM" id="MobiDB-lite"/>
    </source>
</evidence>
<dbReference type="InterPro" id="IPR002877">
    <property type="entry name" value="RNA_MeTrfase_FtsJ_dom"/>
</dbReference>
<evidence type="ECO:0000313" key="6">
    <source>
        <dbReference type="EMBL" id="ADK85291.1"/>
    </source>
</evidence>
<dbReference type="SUPFAM" id="SSF53335">
    <property type="entry name" value="S-adenosyl-L-methionine-dependent methyltransferases"/>
    <property type="match status" value="1"/>
</dbReference>